<dbReference type="SMART" id="SM00175">
    <property type="entry name" value="RAB"/>
    <property type="match status" value="1"/>
</dbReference>
<dbReference type="PANTHER" id="PTHR24072">
    <property type="entry name" value="RHO FAMILY GTPASE"/>
    <property type="match status" value="1"/>
</dbReference>
<dbReference type="Pfam" id="PF00071">
    <property type="entry name" value="Ras"/>
    <property type="match status" value="1"/>
</dbReference>
<dbReference type="InterPro" id="IPR005225">
    <property type="entry name" value="Small_GTP-bd"/>
</dbReference>
<dbReference type="SUPFAM" id="SSF52540">
    <property type="entry name" value="P-loop containing nucleoside triphosphate hydrolases"/>
    <property type="match status" value="1"/>
</dbReference>
<comment type="caution">
    <text evidence="3">The sequence shown here is derived from an EMBL/GenBank/DDBJ whole genome shotgun (WGS) entry which is preliminary data.</text>
</comment>
<keyword evidence="1" id="KW-0547">Nucleotide-binding</keyword>
<organism evidence="3 4">
    <name type="scientific">Tritrichomonas musculus</name>
    <dbReference type="NCBI Taxonomy" id="1915356"/>
    <lineage>
        <taxon>Eukaryota</taxon>
        <taxon>Metamonada</taxon>
        <taxon>Parabasalia</taxon>
        <taxon>Tritrichomonadida</taxon>
        <taxon>Tritrichomonadidae</taxon>
        <taxon>Tritrichomonas</taxon>
    </lineage>
</organism>
<sequence>MIQPRLRIITVGDERVGKTWLIHMLCDKEIPKEYTPTTYENFCIDKTICGQMVTFSLRDTAGRPSLDDFRSICFNNADVFLLCFAADDRESFVNLQTKWIQYSKSKVENAKLILVETKCDLIHPEICKKEISTANENDNTKIETNVVPSLNLKSKRIDSAIRAINSKNEYKAQPKISIPKSSRNTRNHYLLDVLSSKKRSKSPPKLLNAYITPTTRSLADLPKERSLKSARKRSVQPKTISESLSQFEIGPKDSMNIDNFIDLNKPQIHISVSSEIEFTEKHQKNLEINSNENTNFNAKSLDSEFTTELNEIPEIDQIISEDEIKCLCIEEGISGFIKCSSKEGFQSYSILELAAKICVLKKKWTPPFRRRRIANS</sequence>
<accession>A0ABR2K0X1</accession>
<evidence type="ECO:0000313" key="4">
    <source>
        <dbReference type="Proteomes" id="UP001470230"/>
    </source>
</evidence>
<evidence type="ECO:0000256" key="2">
    <source>
        <dbReference type="ARBA" id="ARBA00023134"/>
    </source>
</evidence>
<dbReference type="PRINTS" id="PR00449">
    <property type="entry name" value="RASTRNSFRMNG"/>
</dbReference>
<protein>
    <submittedName>
        <fullName evidence="3">Rho- GTP-binding protein RhoN</fullName>
    </submittedName>
</protein>
<dbReference type="EMBL" id="JAPFFF010000008">
    <property type="protein sequence ID" value="KAK8884738.1"/>
    <property type="molecule type" value="Genomic_DNA"/>
</dbReference>
<proteinExistence type="predicted"/>
<dbReference type="Gene3D" id="3.40.50.300">
    <property type="entry name" value="P-loop containing nucleotide triphosphate hydrolases"/>
    <property type="match status" value="1"/>
</dbReference>
<reference evidence="3 4" key="1">
    <citation type="submission" date="2024-04" db="EMBL/GenBank/DDBJ databases">
        <title>Tritrichomonas musculus Genome.</title>
        <authorList>
            <person name="Alves-Ferreira E."/>
            <person name="Grigg M."/>
            <person name="Lorenzi H."/>
            <person name="Galac M."/>
        </authorList>
    </citation>
    <scope>NUCLEOTIDE SEQUENCE [LARGE SCALE GENOMIC DNA]</scope>
    <source>
        <strain evidence="3 4">EAF2021</strain>
    </source>
</reference>
<dbReference type="InterPro" id="IPR003578">
    <property type="entry name" value="Small_GTPase_Rho"/>
</dbReference>
<dbReference type="PROSITE" id="PS51420">
    <property type="entry name" value="RHO"/>
    <property type="match status" value="1"/>
</dbReference>
<gene>
    <name evidence="3" type="ORF">M9Y10_043858</name>
</gene>
<dbReference type="PROSITE" id="PS51419">
    <property type="entry name" value="RAB"/>
    <property type="match status" value="1"/>
</dbReference>
<name>A0ABR2K0X1_9EUKA</name>
<dbReference type="InterPro" id="IPR027417">
    <property type="entry name" value="P-loop_NTPase"/>
</dbReference>
<evidence type="ECO:0000256" key="1">
    <source>
        <dbReference type="ARBA" id="ARBA00022741"/>
    </source>
</evidence>
<keyword evidence="4" id="KW-1185">Reference proteome</keyword>
<dbReference type="SMART" id="SM00174">
    <property type="entry name" value="RHO"/>
    <property type="match status" value="1"/>
</dbReference>
<dbReference type="SMART" id="SM00173">
    <property type="entry name" value="RAS"/>
    <property type="match status" value="1"/>
</dbReference>
<evidence type="ECO:0000313" key="3">
    <source>
        <dbReference type="EMBL" id="KAK8884738.1"/>
    </source>
</evidence>
<dbReference type="InterPro" id="IPR001806">
    <property type="entry name" value="Small_GTPase"/>
</dbReference>
<keyword evidence="2" id="KW-0342">GTP-binding</keyword>
<dbReference type="Proteomes" id="UP001470230">
    <property type="component" value="Unassembled WGS sequence"/>
</dbReference>
<dbReference type="NCBIfam" id="TIGR00231">
    <property type="entry name" value="small_GTP"/>
    <property type="match status" value="1"/>
</dbReference>